<evidence type="ECO:0000313" key="1">
    <source>
        <dbReference type="EMBL" id="OSS44412.1"/>
    </source>
</evidence>
<proteinExistence type="predicted"/>
<sequence>MLSCQTTVNYAHFSLEEIKKSVDEREGMSEITERKCRSRTTPVRSWDGKVMTWDLLQQAWAIMSNHMARLPVLVDYVSIFRKDTKPPNRLTDMPNTLKIRRFNHFDALYHPNHNSHPSSIKAVAEYYIDLGTLLHYKSLQGDMLAALIKAKTPFICSHINLVELMTIPLSENPITFCHHDLAHDPSATVAVVLCKLMEKSEWEPDWSHPSSWHGDKKQSRIVKNRTLWCGFDDQNCRTAVTLQRFRDHTPQSTVGSSWWMWDLVRIKVMRLRRIDTGTGGKEWQAQNGMLRRRLDKEME</sequence>
<reference evidence="1 2" key="1">
    <citation type="journal article" date="2017" name="Genome Announc.">
        <title>Genome sequence of the saprophytic ascomycete Epicoccum nigrum ICMP 19927 strain isolated from New Zealand.</title>
        <authorList>
            <person name="Fokin M."/>
            <person name="Fleetwood D."/>
            <person name="Weir B.S."/>
            <person name="Villas-Boas S.G."/>
        </authorList>
    </citation>
    <scope>NUCLEOTIDE SEQUENCE [LARGE SCALE GENOMIC DNA]</scope>
    <source>
        <strain evidence="1 2">ICMP 19927</strain>
    </source>
</reference>
<dbReference type="InParanoid" id="A0A1Y2LLJ8"/>
<accession>A0A1Y2LLJ8</accession>
<name>A0A1Y2LLJ8_EPING</name>
<keyword evidence="2" id="KW-1185">Reference proteome</keyword>
<dbReference type="AlphaFoldDB" id="A0A1Y2LLJ8"/>
<organism evidence="1 2">
    <name type="scientific">Epicoccum nigrum</name>
    <name type="common">Soil fungus</name>
    <name type="synonym">Epicoccum purpurascens</name>
    <dbReference type="NCBI Taxonomy" id="105696"/>
    <lineage>
        <taxon>Eukaryota</taxon>
        <taxon>Fungi</taxon>
        <taxon>Dikarya</taxon>
        <taxon>Ascomycota</taxon>
        <taxon>Pezizomycotina</taxon>
        <taxon>Dothideomycetes</taxon>
        <taxon>Pleosporomycetidae</taxon>
        <taxon>Pleosporales</taxon>
        <taxon>Pleosporineae</taxon>
        <taxon>Didymellaceae</taxon>
        <taxon>Epicoccum</taxon>
    </lineage>
</organism>
<gene>
    <name evidence="1" type="ORF">B5807_10943</name>
</gene>
<dbReference type="EMBL" id="KZ107857">
    <property type="protein sequence ID" value="OSS44412.1"/>
    <property type="molecule type" value="Genomic_DNA"/>
</dbReference>
<dbReference type="Proteomes" id="UP000193240">
    <property type="component" value="Unassembled WGS sequence"/>
</dbReference>
<protein>
    <submittedName>
        <fullName evidence="1">Uncharacterized protein</fullName>
    </submittedName>
</protein>
<evidence type="ECO:0000313" key="2">
    <source>
        <dbReference type="Proteomes" id="UP000193240"/>
    </source>
</evidence>